<evidence type="ECO:0000256" key="3">
    <source>
        <dbReference type="ARBA" id="ARBA00023163"/>
    </source>
</evidence>
<evidence type="ECO:0000256" key="2">
    <source>
        <dbReference type="ARBA" id="ARBA00023125"/>
    </source>
</evidence>
<dbReference type="Pfam" id="PF01047">
    <property type="entry name" value="MarR"/>
    <property type="match status" value="1"/>
</dbReference>
<evidence type="ECO:0000313" key="6">
    <source>
        <dbReference type="Proteomes" id="UP000678281"/>
    </source>
</evidence>
<evidence type="ECO:0000313" key="5">
    <source>
        <dbReference type="EMBL" id="MBS3848257.1"/>
    </source>
</evidence>
<reference evidence="5" key="1">
    <citation type="submission" date="2021-04" db="EMBL/GenBank/DDBJ databases">
        <title>Devosia litorisediminis sp. nov., isolated from a sand dune.</title>
        <authorList>
            <person name="Park S."/>
            <person name="Yoon J.-H."/>
        </authorList>
    </citation>
    <scope>NUCLEOTIDE SEQUENCE</scope>
    <source>
        <strain evidence="5">BSSL-BM10</strain>
    </source>
</reference>
<keyword evidence="3" id="KW-0804">Transcription</keyword>
<dbReference type="PROSITE" id="PS50995">
    <property type="entry name" value="HTH_MARR_2"/>
    <property type="match status" value="1"/>
</dbReference>
<sequence>MDATDPWKPSIGTLLHEVTRLLRRRFEEEAKRHGLTLAQWRAMVTIHKQDGITQVALAAYIDCDAMTLSGILDRLDKRGLIERIVHPDDSRAKQTRLTPAGQSLMAQSQDVAAQVFSQALEGLDEQARQALTESLMRIRTNLSAQEPSIVEIGKPAE</sequence>
<dbReference type="SMART" id="SM00347">
    <property type="entry name" value="HTH_MARR"/>
    <property type="match status" value="1"/>
</dbReference>
<organism evidence="5 6">
    <name type="scientific">Devosia litorisediminis</name>
    <dbReference type="NCBI Taxonomy" id="2829817"/>
    <lineage>
        <taxon>Bacteria</taxon>
        <taxon>Pseudomonadati</taxon>
        <taxon>Pseudomonadota</taxon>
        <taxon>Alphaproteobacteria</taxon>
        <taxon>Hyphomicrobiales</taxon>
        <taxon>Devosiaceae</taxon>
        <taxon>Devosia</taxon>
    </lineage>
</organism>
<dbReference type="PANTHER" id="PTHR33164:SF64">
    <property type="entry name" value="TRANSCRIPTIONAL REGULATOR SLYA"/>
    <property type="match status" value="1"/>
</dbReference>
<dbReference type="PRINTS" id="PR00598">
    <property type="entry name" value="HTHMARR"/>
</dbReference>
<evidence type="ECO:0000259" key="4">
    <source>
        <dbReference type="PROSITE" id="PS50995"/>
    </source>
</evidence>
<dbReference type="SUPFAM" id="SSF46785">
    <property type="entry name" value="Winged helix' DNA-binding domain"/>
    <property type="match status" value="1"/>
</dbReference>
<evidence type="ECO:0000256" key="1">
    <source>
        <dbReference type="ARBA" id="ARBA00023015"/>
    </source>
</evidence>
<name>A0A942I5N9_9HYPH</name>
<dbReference type="InterPro" id="IPR039422">
    <property type="entry name" value="MarR/SlyA-like"/>
</dbReference>
<feature type="domain" description="HTH marR-type" evidence="4">
    <location>
        <begin position="8"/>
        <end position="140"/>
    </location>
</feature>
<accession>A0A942I5N9</accession>
<dbReference type="GO" id="GO:0003700">
    <property type="term" value="F:DNA-binding transcription factor activity"/>
    <property type="evidence" value="ECO:0007669"/>
    <property type="project" value="InterPro"/>
</dbReference>
<dbReference type="EMBL" id="JAGXTP010000001">
    <property type="protein sequence ID" value="MBS3848257.1"/>
    <property type="molecule type" value="Genomic_DNA"/>
</dbReference>
<keyword evidence="2" id="KW-0238">DNA-binding</keyword>
<comment type="caution">
    <text evidence="5">The sequence shown here is derived from an EMBL/GenBank/DDBJ whole genome shotgun (WGS) entry which is preliminary data.</text>
</comment>
<dbReference type="PANTHER" id="PTHR33164">
    <property type="entry name" value="TRANSCRIPTIONAL REGULATOR, MARR FAMILY"/>
    <property type="match status" value="1"/>
</dbReference>
<proteinExistence type="predicted"/>
<dbReference type="InterPro" id="IPR036390">
    <property type="entry name" value="WH_DNA-bd_sf"/>
</dbReference>
<gene>
    <name evidence="5" type="ORF">KD146_06060</name>
</gene>
<dbReference type="RefSeq" id="WP_212657817.1">
    <property type="nucleotide sequence ID" value="NZ_JAGXTP010000001.1"/>
</dbReference>
<dbReference type="AlphaFoldDB" id="A0A942I5N9"/>
<dbReference type="Proteomes" id="UP000678281">
    <property type="component" value="Unassembled WGS sequence"/>
</dbReference>
<dbReference type="InterPro" id="IPR000835">
    <property type="entry name" value="HTH_MarR-typ"/>
</dbReference>
<keyword evidence="1" id="KW-0805">Transcription regulation</keyword>
<dbReference type="GO" id="GO:0006950">
    <property type="term" value="P:response to stress"/>
    <property type="evidence" value="ECO:0007669"/>
    <property type="project" value="TreeGrafter"/>
</dbReference>
<keyword evidence="6" id="KW-1185">Reference proteome</keyword>
<dbReference type="InterPro" id="IPR036388">
    <property type="entry name" value="WH-like_DNA-bd_sf"/>
</dbReference>
<dbReference type="Gene3D" id="1.10.10.10">
    <property type="entry name" value="Winged helix-like DNA-binding domain superfamily/Winged helix DNA-binding domain"/>
    <property type="match status" value="1"/>
</dbReference>
<protein>
    <submittedName>
        <fullName evidence="5">Winged helix-turn-helix transcriptional regulator</fullName>
    </submittedName>
</protein>
<dbReference type="GO" id="GO:0003677">
    <property type="term" value="F:DNA binding"/>
    <property type="evidence" value="ECO:0007669"/>
    <property type="project" value="UniProtKB-KW"/>
</dbReference>